<organism evidence="4 5">
    <name type="scientific">Caulifigura coniformis</name>
    <dbReference type="NCBI Taxonomy" id="2527983"/>
    <lineage>
        <taxon>Bacteria</taxon>
        <taxon>Pseudomonadati</taxon>
        <taxon>Planctomycetota</taxon>
        <taxon>Planctomycetia</taxon>
        <taxon>Planctomycetales</taxon>
        <taxon>Planctomycetaceae</taxon>
        <taxon>Caulifigura</taxon>
    </lineage>
</organism>
<dbReference type="GO" id="GO:0000160">
    <property type="term" value="P:phosphorelay signal transduction system"/>
    <property type="evidence" value="ECO:0007669"/>
    <property type="project" value="InterPro"/>
</dbReference>
<dbReference type="InterPro" id="IPR001789">
    <property type="entry name" value="Sig_transdc_resp-reg_receiver"/>
</dbReference>
<dbReference type="Proteomes" id="UP000315700">
    <property type="component" value="Chromosome"/>
</dbReference>
<feature type="modified residue" description="4-aspartylphosphate" evidence="1">
    <location>
        <position position="83"/>
    </location>
</feature>
<dbReference type="PANTHER" id="PTHR45228">
    <property type="entry name" value="CYCLIC DI-GMP PHOSPHODIESTERASE TM_0186-RELATED"/>
    <property type="match status" value="1"/>
</dbReference>
<proteinExistence type="predicted"/>
<dbReference type="InterPro" id="IPR052020">
    <property type="entry name" value="Cyclic_di-GMP/3'3'-cGAMP_PDE"/>
</dbReference>
<name>A0A517S8S8_9PLAN</name>
<dbReference type="RefSeq" id="WP_145026935.1">
    <property type="nucleotide sequence ID" value="NZ_CP036271.1"/>
</dbReference>
<dbReference type="EC" id="3.1.4.52" evidence="4"/>
<dbReference type="EMBL" id="CP036271">
    <property type="protein sequence ID" value="QDT52519.1"/>
    <property type="molecule type" value="Genomic_DNA"/>
</dbReference>
<keyword evidence="1" id="KW-0597">Phosphoprotein</keyword>
<evidence type="ECO:0000259" key="3">
    <source>
        <dbReference type="PROSITE" id="PS51832"/>
    </source>
</evidence>
<feature type="domain" description="HD-GYP" evidence="3">
    <location>
        <begin position="177"/>
        <end position="396"/>
    </location>
</feature>
<accession>A0A517S8S8</accession>
<dbReference type="InParanoid" id="A0A517S8S8"/>
<gene>
    <name evidence="4" type="primary">rpfG_1</name>
    <name evidence="4" type="ORF">Pan44_05310</name>
</gene>
<dbReference type="PANTHER" id="PTHR45228:SF1">
    <property type="entry name" value="CYCLIC DI-GMP PHOSPHODIESTERASE TM_0186"/>
    <property type="match status" value="1"/>
</dbReference>
<evidence type="ECO:0000259" key="2">
    <source>
        <dbReference type="PROSITE" id="PS50110"/>
    </source>
</evidence>
<evidence type="ECO:0000313" key="4">
    <source>
        <dbReference type="EMBL" id="QDT52519.1"/>
    </source>
</evidence>
<dbReference type="InterPro" id="IPR011006">
    <property type="entry name" value="CheY-like_superfamily"/>
</dbReference>
<dbReference type="Pfam" id="PF13487">
    <property type="entry name" value="HD_5"/>
    <property type="match status" value="1"/>
</dbReference>
<dbReference type="SMART" id="SM00471">
    <property type="entry name" value="HDc"/>
    <property type="match status" value="1"/>
</dbReference>
<protein>
    <submittedName>
        <fullName evidence="4">Cyclic di-GMP phosphodiesterase response regulator RpfG</fullName>
        <ecNumber evidence="4">3.1.4.52</ecNumber>
    </submittedName>
</protein>
<dbReference type="InterPro" id="IPR037522">
    <property type="entry name" value="HD_GYP_dom"/>
</dbReference>
<dbReference type="GO" id="GO:0071111">
    <property type="term" value="F:cyclic-guanylate-specific phosphodiesterase activity"/>
    <property type="evidence" value="ECO:0007669"/>
    <property type="project" value="UniProtKB-EC"/>
</dbReference>
<dbReference type="KEGG" id="ccos:Pan44_05310"/>
<dbReference type="PROSITE" id="PS50110">
    <property type="entry name" value="RESPONSE_REGULATORY"/>
    <property type="match status" value="1"/>
</dbReference>
<reference evidence="4 5" key="1">
    <citation type="submission" date="2019-02" db="EMBL/GenBank/DDBJ databases">
        <title>Deep-cultivation of Planctomycetes and their phenomic and genomic characterization uncovers novel biology.</title>
        <authorList>
            <person name="Wiegand S."/>
            <person name="Jogler M."/>
            <person name="Boedeker C."/>
            <person name="Pinto D."/>
            <person name="Vollmers J."/>
            <person name="Rivas-Marin E."/>
            <person name="Kohn T."/>
            <person name="Peeters S.H."/>
            <person name="Heuer A."/>
            <person name="Rast P."/>
            <person name="Oberbeckmann S."/>
            <person name="Bunk B."/>
            <person name="Jeske O."/>
            <person name="Meyerdierks A."/>
            <person name="Storesund J.E."/>
            <person name="Kallscheuer N."/>
            <person name="Luecker S."/>
            <person name="Lage O.M."/>
            <person name="Pohl T."/>
            <person name="Merkel B.J."/>
            <person name="Hornburger P."/>
            <person name="Mueller R.-W."/>
            <person name="Bruemmer F."/>
            <person name="Labrenz M."/>
            <person name="Spormann A.M."/>
            <person name="Op den Camp H."/>
            <person name="Overmann J."/>
            <person name="Amann R."/>
            <person name="Jetten M.S.M."/>
            <person name="Mascher T."/>
            <person name="Medema M.H."/>
            <person name="Devos D.P."/>
            <person name="Kaster A.-K."/>
            <person name="Ovreas L."/>
            <person name="Rohde M."/>
            <person name="Galperin M.Y."/>
            <person name="Jogler C."/>
        </authorList>
    </citation>
    <scope>NUCLEOTIDE SEQUENCE [LARGE SCALE GENOMIC DNA]</scope>
    <source>
        <strain evidence="4 5">Pan44</strain>
    </source>
</reference>
<dbReference type="SMART" id="SM00448">
    <property type="entry name" value="REC"/>
    <property type="match status" value="1"/>
</dbReference>
<dbReference type="CDD" id="cd00077">
    <property type="entry name" value="HDc"/>
    <property type="match status" value="1"/>
</dbReference>
<sequence length="398" mass="44086">MLSLLTRHARPAAAVDSIFRPEAPGIRDVRQARIMIVDDEPLNIAVVQGYLEMDGYTNIVSTDHAPQALPQIGLHLPDVVLLDIQMPHIDGLEILSAIRSDVTLSQMPVVILTASSDDETKIRALRAGATDLLCKPVHREELLARLGNVLQVKAWQDHLRGYSEALEEAVRKRTAELEASRLDVIHCLARAAEFRDDDTGQHIVRVGRYARIIGEQLGMTQAMLDILEPAAQLHDVGKIGISDNILLKPGKLTEDEFDLMQRHCNFGKKIVDCLPDRENRLLKSHTELGARIMDVGASPILAMAKRIALTHHEKWDGSGYPLKLAGVDIPLEGRITAVADVFDALSSKRPYKAAFPLEKCFAILTEGRGKHFDPSVLDAFMARRDDIINVQIELANSE</sequence>
<evidence type="ECO:0000256" key="1">
    <source>
        <dbReference type="PROSITE-ProRule" id="PRU00169"/>
    </source>
</evidence>
<keyword evidence="4" id="KW-0378">Hydrolase</keyword>
<evidence type="ECO:0000313" key="5">
    <source>
        <dbReference type="Proteomes" id="UP000315700"/>
    </source>
</evidence>
<dbReference type="PROSITE" id="PS51832">
    <property type="entry name" value="HD_GYP"/>
    <property type="match status" value="1"/>
</dbReference>
<dbReference type="SUPFAM" id="SSF52172">
    <property type="entry name" value="CheY-like"/>
    <property type="match status" value="1"/>
</dbReference>
<dbReference type="AlphaFoldDB" id="A0A517S8S8"/>
<feature type="domain" description="Response regulatory" evidence="2">
    <location>
        <begin position="33"/>
        <end position="150"/>
    </location>
</feature>
<dbReference type="Pfam" id="PF00072">
    <property type="entry name" value="Response_reg"/>
    <property type="match status" value="1"/>
</dbReference>
<dbReference type="OrthoDB" id="9759601at2"/>
<dbReference type="Gene3D" id="1.10.3210.10">
    <property type="entry name" value="Hypothetical protein af1432"/>
    <property type="match status" value="1"/>
</dbReference>
<dbReference type="Gene3D" id="3.40.50.2300">
    <property type="match status" value="1"/>
</dbReference>
<dbReference type="SUPFAM" id="SSF109604">
    <property type="entry name" value="HD-domain/PDEase-like"/>
    <property type="match status" value="1"/>
</dbReference>
<dbReference type="InterPro" id="IPR003607">
    <property type="entry name" value="HD/PDEase_dom"/>
</dbReference>
<keyword evidence="5" id="KW-1185">Reference proteome</keyword>